<dbReference type="AlphaFoldDB" id="X0SX75"/>
<reference evidence="1" key="1">
    <citation type="journal article" date="2014" name="Front. Microbiol.">
        <title>High frequency of phylogenetically diverse reductive dehalogenase-homologous genes in deep subseafloor sedimentary metagenomes.</title>
        <authorList>
            <person name="Kawai M."/>
            <person name="Futagami T."/>
            <person name="Toyoda A."/>
            <person name="Takaki Y."/>
            <person name="Nishi S."/>
            <person name="Hori S."/>
            <person name="Arai W."/>
            <person name="Tsubouchi T."/>
            <person name="Morono Y."/>
            <person name="Uchiyama I."/>
            <person name="Ito T."/>
            <person name="Fujiyama A."/>
            <person name="Inagaki F."/>
            <person name="Takami H."/>
        </authorList>
    </citation>
    <scope>NUCLEOTIDE SEQUENCE</scope>
    <source>
        <strain evidence="1">Expedition CK06-06</strain>
    </source>
</reference>
<name>X0SX75_9ZZZZ</name>
<comment type="caution">
    <text evidence="1">The sequence shown here is derived from an EMBL/GenBank/DDBJ whole genome shotgun (WGS) entry which is preliminary data.</text>
</comment>
<evidence type="ECO:0000313" key="1">
    <source>
        <dbReference type="EMBL" id="GAF79746.1"/>
    </source>
</evidence>
<dbReference type="EMBL" id="BARS01009801">
    <property type="protein sequence ID" value="GAF79746.1"/>
    <property type="molecule type" value="Genomic_DNA"/>
</dbReference>
<proteinExistence type="predicted"/>
<gene>
    <name evidence="1" type="ORF">S01H1_18338</name>
</gene>
<organism evidence="1">
    <name type="scientific">marine sediment metagenome</name>
    <dbReference type="NCBI Taxonomy" id="412755"/>
    <lineage>
        <taxon>unclassified sequences</taxon>
        <taxon>metagenomes</taxon>
        <taxon>ecological metagenomes</taxon>
    </lineage>
</organism>
<protein>
    <submittedName>
        <fullName evidence="1">Uncharacterized protein</fullName>
    </submittedName>
</protein>
<feature type="non-terminal residue" evidence="1">
    <location>
        <position position="1"/>
    </location>
</feature>
<dbReference type="InterPro" id="IPR029044">
    <property type="entry name" value="Nucleotide-diphossugar_trans"/>
</dbReference>
<accession>X0SX75</accession>
<sequence length="69" mass="7914">INYGVSVLRKKALGLIPPDRPFTQEEFYQLLIEQQQLLAFETHQRFYEIGSPHALDEFRRLVATGGIGP</sequence>
<dbReference type="Gene3D" id="3.90.550.10">
    <property type="entry name" value="Spore Coat Polysaccharide Biosynthesis Protein SpsA, Chain A"/>
    <property type="match status" value="1"/>
</dbReference>